<dbReference type="EMBL" id="JAMQON010000004">
    <property type="protein sequence ID" value="MDS0260509.1"/>
    <property type="molecule type" value="Genomic_DNA"/>
</dbReference>
<feature type="domain" description="Pvc16 N-terminal" evidence="1">
    <location>
        <begin position="8"/>
        <end position="182"/>
    </location>
</feature>
<dbReference type="Pfam" id="PF14065">
    <property type="entry name" value="Pvc16_N"/>
    <property type="match status" value="1"/>
</dbReference>
<evidence type="ECO:0000313" key="2">
    <source>
        <dbReference type="EMBL" id="MDS0260509.1"/>
    </source>
</evidence>
<organism evidence="2 3">
    <name type="scientific">Haloarcula saliterrae</name>
    <dbReference type="NCBI Taxonomy" id="2950534"/>
    <lineage>
        <taxon>Archaea</taxon>
        <taxon>Methanobacteriati</taxon>
        <taxon>Methanobacteriota</taxon>
        <taxon>Stenosarchaea group</taxon>
        <taxon>Halobacteria</taxon>
        <taxon>Halobacteriales</taxon>
        <taxon>Haloarculaceae</taxon>
        <taxon>Haloarcula</taxon>
    </lineage>
</organism>
<protein>
    <submittedName>
        <fullName evidence="2">DUF4255 domain-containing protein</fullName>
    </submittedName>
</protein>
<accession>A0ABU2FE24</accession>
<dbReference type="Proteomes" id="UP001259659">
    <property type="component" value="Unassembled WGS sequence"/>
</dbReference>
<evidence type="ECO:0000313" key="3">
    <source>
        <dbReference type="Proteomes" id="UP001259659"/>
    </source>
</evidence>
<proteinExistence type="predicted"/>
<name>A0ABU2FE24_9EURY</name>
<evidence type="ECO:0000259" key="1">
    <source>
        <dbReference type="Pfam" id="PF14065"/>
    </source>
</evidence>
<dbReference type="InterPro" id="IPR025351">
    <property type="entry name" value="Pvc16_N"/>
</dbReference>
<keyword evidence="3" id="KW-1185">Reference proteome</keyword>
<sequence>MTYEAIRHVTETFRDLLSETADHPELPVAPDEVQLASPGDVGPNDITRIGIYPYRVRKDGSVGSMNTTQVGDSTRRDPPLSVAIDYLVTAYPREDEDNDSGTIGQQQALGLALQTVSDRGVIEPEEMDRLDQGTRLTLSLSETPHEELMSLWARFDATFQPSVVVEAAPVMIASLNETEFTRIAERDVDVEQDPE</sequence>
<reference evidence="2 3" key="1">
    <citation type="submission" date="2022-06" db="EMBL/GenBank/DDBJ databases">
        <title>Haloarcula sp. a new haloarchaeum isolate from saline soil.</title>
        <authorList>
            <person name="Strakova D."/>
            <person name="Galisteo C."/>
            <person name="Sanchez-Porro C."/>
            <person name="Ventosa A."/>
        </authorList>
    </citation>
    <scope>NUCLEOTIDE SEQUENCE [LARGE SCALE GENOMIC DNA]</scope>
    <source>
        <strain evidence="2 3">S1CR25-12</strain>
    </source>
</reference>
<gene>
    <name evidence="2" type="ORF">NDI56_13975</name>
</gene>
<dbReference type="RefSeq" id="WP_310920205.1">
    <property type="nucleotide sequence ID" value="NZ_JAMQON010000004.1"/>
</dbReference>
<comment type="caution">
    <text evidence="2">The sequence shown here is derived from an EMBL/GenBank/DDBJ whole genome shotgun (WGS) entry which is preliminary data.</text>
</comment>